<accession>A0A2H0PZ62</accession>
<dbReference type="Gene3D" id="1.20.1440.60">
    <property type="entry name" value="23S rRNA-intervening sequence"/>
    <property type="match status" value="1"/>
</dbReference>
<dbReference type="Pfam" id="PF22296">
    <property type="entry name" value="bAvd"/>
    <property type="match status" value="1"/>
</dbReference>
<reference evidence="2 3" key="1">
    <citation type="submission" date="2017-09" db="EMBL/GenBank/DDBJ databases">
        <title>Depth-based differentiation of microbial function through sediment-hosted aquifers and enrichment of novel symbionts in the deep terrestrial subsurface.</title>
        <authorList>
            <person name="Probst A.J."/>
            <person name="Ladd B."/>
            <person name="Jarett J.K."/>
            <person name="Geller-Mcgrath D.E."/>
            <person name="Sieber C.M."/>
            <person name="Emerson J.B."/>
            <person name="Anantharaman K."/>
            <person name="Thomas B.C."/>
            <person name="Malmstrom R."/>
            <person name="Stieglmeier M."/>
            <person name="Klingl A."/>
            <person name="Woyke T."/>
            <person name="Ryan C.M."/>
            <person name="Banfield J.F."/>
        </authorList>
    </citation>
    <scope>NUCLEOTIDE SEQUENCE [LARGE SCALE GENOMIC DNA]</scope>
    <source>
        <strain evidence="2">CG11_big_fil_rev_8_21_14_0_20_42_15</strain>
    </source>
</reference>
<name>A0A2H0PZ62_9BACT</name>
<comment type="caution">
    <text evidence="2">The sequence shown here is derived from an EMBL/GenBank/DDBJ whole genome shotgun (WGS) entry which is preliminary data.</text>
</comment>
<dbReference type="EMBL" id="PCXF01000043">
    <property type="protein sequence ID" value="PIR27333.1"/>
    <property type="molecule type" value="Genomic_DNA"/>
</dbReference>
<evidence type="ECO:0000259" key="1">
    <source>
        <dbReference type="Pfam" id="PF22296"/>
    </source>
</evidence>
<gene>
    <name evidence="2" type="ORF">COV40_01445</name>
</gene>
<evidence type="ECO:0000313" key="3">
    <source>
        <dbReference type="Proteomes" id="UP000231154"/>
    </source>
</evidence>
<protein>
    <recommendedName>
        <fullName evidence="1">bAvd-like domain-containing protein</fullName>
    </recommendedName>
</protein>
<dbReference type="InterPro" id="IPR036583">
    <property type="entry name" value="23S_rRNA_IVS_sf"/>
</dbReference>
<dbReference type="InterPro" id="IPR055360">
    <property type="entry name" value="bAvd"/>
</dbReference>
<sequence length="120" mass="14200">MDLPLIHKLIEVYKLWQEYLPHFPKTSRYTLGSKIDQLFIEMTELVYSASYMPTEKKLACIKKSSSKLDLLKFFLRISWEIKALDNKKYIALSERLDEIGKMLGGWIRQLKEKLPSETEE</sequence>
<dbReference type="AlphaFoldDB" id="A0A2H0PZ62"/>
<feature type="domain" description="bAvd-like" evidence="1">
    <location>
        <begin position="18"/>
        <end position="109"/>
    </location>
</feature>
<dbReference type="SUPFAM" id="SSF158446">
    <property type="entry name" value="IVS-encoded protein-like"/>
    <property type="match status" value="1"/>
</dbReference>
<organism evidence="2 3">
    <name type="scientific">Candidatus Berkelbacteria bacterium CG11_big_fil_rev_8_21_14_0_20_42_15</name>
    <dbReference type="NCBI Taxonomy" id="1974517"/>
    <lineage>
        <taxon>Bacteria</taxon>
        <taxon>Candidatus Berkelbacteria</taxon>
    </lineage>
</organism>
<proteinExistence type="predicted"/>
<dbReference type="Proteomes" id="UP000231154">
    <property type="component" value="Unassembled WGS sequence"/>
</dbReference>
<dbReference type="CDD" id="cd16376">
    <property type="entry name" value="Avd_like"/>
    <property type="match status" value="1"/>
</dbReference>
<evidence type="ECO:0000313" key="2">
    <source>
        <dbReference type="EMBL" id="PIR27333.1"/>
    </source>
</evidence>